<protein>
    <submittedName>
        <fullName evidence="1">Uncharacterized protein</fullName>
    </submittedName>
</protein>
<sequence>MSRVSACNSATALCTQPFTEPMRLALLRRGNIPAHQDSGNTLRAGE</sequence>
<evidence type="ECO:0000313" key="1">
    <source>
        <dbReference type="EnsemblMetazoa" id="ENSAATROPP008925"/>
    </source>
</evidence>
<reference evidence="1" key="1">
    <citation type="submission" date="2024-04" db="UniProtKB">
        <authorList>
            <consortium name="EnsemblMetazoa"/>
        </authorList>
    </citation>
    <scope>IDENTIFICATION</scope>
    <source>
        <strain evidence="1">EBRO</strain>
    </source>
</reference>
<accession>A0AAG5DDD5</accession>
<dbReference type="AlphaFoldDB" id="A0AAG5DDD5"/>
<proteinExistence type="predicted"/>
<dbReference type="EnsemblMetazoa" id="ENSAATROPT009867">
    <property type="protein sequence ID" value="ENSAATROPP008925"/>
    <property type="gene ID" value="ENSAATROPG008041"/>
</dbReference>
<organism evidence="1 2">
    <name type="scientific">Anopheles atroparvus</name>
    <name type="common">European mosquito</name>
    <dbReference type="NCBI Taxonomy" id="41427"/>
    <lineage>
        <taxon>Eukaryota</taxon>
        <taxon>Metazoa</taxon>
        <taxon>Ecdysozoa</taxon>
        <taxon>Arthropoda</taxon>
        <taxon>Hexapoda</taxon>
        <taxon>Insecta</taxon>
        <taxon>Pterygota</taxon>
        <taxon>Neoptera</taxon>
        <taxon>Endopterygota</taxon>
        <taxon>Diptera</taxon>
        <taxon>Nematocera</taxon>
        <taxon>Culicoidea</taxon>
        <taxon>Culicidae</taxon>
        <taxon>Anophelinae</taxon>
        <taxon>Anopheles</taxon>
    </lineage>
</organism>
<evidence type="ECO:0000313" key="2">
    <source>
        <dbReference type="Proteomes" id="UP000075880"/>
    </source>
</evidence>
<name>A0AAG5DDD5_ANOAO</name>
<keyword evidence="2" id="KW-1185">Reference proteome</keyword>
<dbReference type="Proteomes" id="UP000075880">
    <property type="component" value="Unassembled WGS sequence"/>
</dbReference>